<feature type="domain" description="Glycolipid transfer protein" evidence="2">
    <location>
        <begin position="157"/>
        <end position="296"/>
    </location>
</feature>
<reference evidence="3" key="1">
    <citation type="submission" date="2020-11" db="EMBL/GenBank/DDBJ databases">
        <authorList>
            <person name="Tran Van P."/>
        </authorList>
    </citation>
    <scope>NUCLEOTIDE SEQUENCE</scope>
</reference>
<dbReference type="AlphaFoldDB" id="A0A7R9BF03"/>
<feature type="compositionally biased region" description="Basic residues" evidence="1">
    <location>
        <begin position="1"/>
        <end position="14"/>
    </location>
</feature>
<dbReference type="GO" id="GO:0005829">
    <property type="term" value="C:cytosol"/>
    <property type="evidence" value="ECO:0007669"/>
    <property type="project" value="TreeGrafter"/>
</dbReference>
<dbReference type="EMBL" id="CAJPEX010000069">
    <property type="protein sequence ID" value="CAG0912996.1"/>
    <property type="molecule type" value="Genomic_DNA"/>
</dbReference>
<dbReference type="Proteomes" id="UP000678499">
    <property type="component" value="Unassembled WGS sequence"/>
</dbReference>
<name>A0A7R9BF03_9CRUS</name>
<dbReference type="InterPro" id="IPR036497">
    <property type="entry name" value="GLTP_sf"/>
</dbReference>
<dbReference type="PANTHER" id="PTHR10219">
    <property type="entry name" value="GLYCOLIPID TRANSFER PROTEIN-RELATED"/>
    <property type="match status" value="1"/>
</dbReference>
<dbReference type="EMBL" id="OA882106">
    <property type="protein sequence ID" value="CAD7272844.1"/>
    <property type="molecule type" value="Genomic_DNA"/>
</dbReference>
<dbReference type="Gene3D" id="1.10.3520.10">
    <property type="entry name" value="Glycolipid transfer protein"/>
    <property type="match status" value="1"/>
</dbReference>
<dbReference type="Pfam" id="PF08718">
    <property type="entry name" value="GLTP"/>
    <property type="match status" value="1"/>
</dbReference>
<evidence type="ECO:0000313" key="3">
    <source>
        <dbReference type="EMBL" id="CAD7272844.1"/>
    </source>
</evidence>
<accession>A0A7R9BF03</accession>
<dbReference type="SUPFAM" id="SSF110004">
    <property type="entry name" value="Glycolipid transfer protein, GLTP"/>
    <property type="match status" value="1"/>
</dbReference>
<keyword evidence="4" id="KW-1185">Reference proteome</keyword>
<evidence type="ECO:0000256" key="1">
    <source>
        <dbReference type="SAM" id="MobiDB-lite"/>
    </source>
</evidence>
<organism evidence="3">
    <name type="scientific">Notodromas monacha</name>
    <dbReference type="NCBI Taxonomy" id="399045"/>
    <lineage>
        <taxon>Eukaryota</taxon>
        <taxon>Metazoa</taxon>
        <taxon>Ecdysozoa</taxon>
        <taxon>Arthropoda</taxon>
        <taxon>Crustacea</taxon>
        <taxon>Oligostraca</taxon>
        <taxon>Ostracoda</taxon>
        <taxon>Podocopa</taxon>
        <taxon>Podocopida</taxon>
        <taxon>Cypridocopina</taxon>
        <taxon>Cypridoidea</taxon>
        <taxon>Cyprididae</taxon>
        <taxon>Notodromas</taxon>
    </lineage>
</organism>
<dbReference type="GO" id="GO:0016020">
    <property type="term" value="C:membrane"/>
    <property type="evidence" value="ECO:0007669"/>
    <property type="project" value="TreeGrafter"/>
</dbReference>
<dbReference type="OrthoDB" id="116883at2759"/>
<gene>
    <name evidence="3" type="ORF">NMOB1V02_LOCUS762</name>
</gene>
<dbReference type="GO" id="GO:1902387">
    <property type="term" value="F:ceramide 1-phosphate binding"/>
    <property type="evidence" value="ECO:0007669"/>
    <property type="project" value="TreeGrafter"/>
</dbReference>
<dbReference type="PANTHER" id="PTHR10219:SF43">
    <property type="entry name" value="GLYCOLIPID TRANSFER PROTEIN DOMAIN-CONTAINING PROTEIN"/>
    <property type="match status" value="1"/>
</dbReference>
<proteinExistence type="predicted"/>
<evidence type="ECO:0000259" key="2">
    <source>
        <dbReference type="Pfam" id="PF08718"/>
    </source>
</evidence>
<evidence type="ECO:0000313" key="4">
    <source>
        <dbReference type="Proteomes" id="UP000678499"/>
    </source>
</evidence>
<feature type="region of interest" description="Disordered" evidence="1">
    <location>
        <begin position="1"/>
        <end position="52"/>
    </location>
</feature>
<sequence>MKPRFPRSRGKKRNSSRDAERRHKTIEGNGGSHSRNNSKEDHHVKKPIPIGHRKINHSMVNHHGETSSVSAKALRRDDIMGSTTSIPSTSIISAYSDTSLTDYDTESSIKPKSSSNSHFRTRYWAKRTNNPTEEITFRPEFLLTSLEHTLSQKGLNLQGFLNIFRAVMEMFTPLGPVFSFVVAEMKEKIDVLDGLRQSEARRHYETVEGMVKYETELRLVEGNNESGVKMQQRLQRSLPFITELLTNIDSVDPNDYLYQFVRDAYYRTLAGYHSWIIRKTITIALRALPKRQDFETNITKSDPERLETWRKMAPTLQRLMNRVHAIGEDIYAKYNVPQIP</sequence>
<protein>
    <recommendedName>
        <fullName evidence="2">Glycolipid transfer protein domain-containing protein</fullName>
    </recommendedName>
</protein>
<dbReference type="GO" id="GO:1902388">
    <property type="term" value="F:ceramide 1-phosphate transfer activity"/>
    <property type="evidence" value="ECO:0007669"/>
    <property type="project" value="TreeGrafter"/>
</dbReference>
<dbReference type="InterPro" id="IPR014830">
    <property type="entry name" value="Glycolipid_transfer_prot_dom"/>
</dbReference>